<evidence type="ECO:0000313" key="2">
    <source>
        <dbReference type="EMBL" id="BAR99351.1"/>
    </source>
</evidence>
<dbReference type="AlphaFoldDB" id="A0A0H5BG50"/>
<name>A0A0H5BG50_BLAVI</name>
<proteinExistence type="predicted"/>
<evidence type="ECO:0000313" key="3">
    <source>
        <dbReference type="EMBL" id="CUU43349.1"/>
    </source>
</evidence>
<protein>
    <submittedName>
        <fullName evidence="3">Uncharacterized protein</fullName>
    </submittedName>
</protein>
<keyword evidence="1" id="KW-1133">Transmembrane helix</keyword>
<reference evidence="4" key="3">
    <citation type="journal article" date="2016" name="Genome Announc.">
        <title>Revised genome sequence of the purple photosynthetic bacterium Blastochloris viridis.</title>
        <authorList>
            <person name="Liu L.N."/>
            <person name="Faulkner M."/>
            <person name="Liu X."/>
            <person name="Huang F."/>
            <person name="Darby A.C."/>
            <person name="Hall N."/>
        </authorList>
    </citation>
    <scope>NUCLEOTIDE SEQUENCE [LARGE SCALE GENOMIC DNA]</scope>
    <source>
        <strain evidence="4">ATCC 19567 / DSM 133 / F</strain>
    </source>
</reference>
<dbReference type="KEGG" id="bvr:BVIR_2923"/>
<dbReference type="EMBL" id="AP014854">
    <property type="protein sequence ID" value="BAR99351.1"/>
    <property type="molecule type" value="Genomic_DNA"/>
</dbReference>
<keyword evidence="1" id="KW-0472">Membrane</keyword>
<keyword evidence="1" id="KW-0812">Transmembrane</keyword>
<sequence>MEELRKLAFFTVAKGSAFGLFAIFLIMLGFSAVPTFSLRAGGFLALLMTMILLAKAWGAARADYRRTEMWLLLPRHHRPPEAHAKWAVTTVLHDAYITFAMRSAALAAALLGAALAVRLAGLR</sequence>
<reference evidence="2" key="1">
    <citation type="journal article" date="2015" name="Genome Announc.">
        <title>Complete Genome Sequence of the Bacteriochlorophyll b-Producing Photosynthetic Bacterium Blastochloris viridis.</title>
        <authorList>
            <person name="Tsukatani Y."/>
            <person name="Hirose Y."/>
            <person name="Harada J."/>
            <person name="Misawa N."/>
            <person name="Mori K."/>
            <person name="Inoue K."/>
            <person name="Tamiaki H."/>
        </authorList>
    </citation>
    <scope>NUCLEOTIDE SEQUENCE [LARGE SCALE GENOMIC DNA]</scope>
    <source>
        <strain evidence="2">DSM 133</strain>
    </source>
</reference>
<feature type="transmembrane region" description="Helical" evidence="1">
    <location>
        <begin position="104"/>
        <end position="121"/>
    </location>
</feature>
<keyword evidence="4" id="KW-1185">Reference proteome</keyword>
<reference evidence="3" key="2">
    <citation type="submission" date="2015-11" db="EMBL/GenBank/DDBJ databases">
        <authorList>
            <person name="Zhang Y."/>
            <person name="Guo Z."/>
        </authorList>
    </citation>
    <scope>NUCLEOTIDE SEQUENCE</scope>
    <source>
        <strain evidence="3">1</strain>
    </source>
</reference>
<organism evidence="3 4">
    <name type="scientific">Blastochloris viridis</name>
    <name type="common">Rhodopseudomonas viridis</name>
    <dbReference type="NCBI Taxonomy" id="1079"/>
    <lineage>
        <taxon>Bacteria</taxon>
        <taxon>Pseudomonadati</taxon>
        <taxon>Pseudomonadota</taxon>
        <taxon>Alphaproteobacteria</taxon>
        <taxon>Hyphomicrobiales</taxon>
        <taxon>Blastochloridaceae</taxon>
        <taxon>Blastochloris</taxon>
    </lineage>
</organism>
<dbReference type="Proteomes" id="UP000065734">
    <property type="component" value="Chromosome I"/>
</dbReference>
<dbReference type="OrthoDB" id="7861438at2"/>
<dbReference type="EMBL" id="LN907867">
    <property type="protein sequence ID" value="CUU43349.1"/>
    <property type="molecule type" value="Genomic_DNA"/>
</dbReference>
<dbReference type="RefSeq" id="WP_055038245.1">
    <property type="nucleotide sequence ID" value="NZ_AP014854.2"/>
</dbReference>
<feature type="transmembrane region" description="Helical" evidence="1">
    <location>
        <begin position="7"/>
        <end position="30"/>
    </location>
</feature>
<evidence type="ECO:0000256" key="1">
    <source>
        <dbReference type="SAM" id="Phobius"/>
    </source>
</evidence>
<evidence type="ECO:0000313" key="4">
    <source>
        <dbReference type="Proteomes" id="UP000065734"/>
    </source>
</evidence>
<accession>A0A0H5BG50</accession>
<gene>
    <name evidence="2" type="ORF">BV133_1758</name>
    <name evidence="3" type="ORF">BVIRIDIS_23680</name>
</gene>
<feature type="transmembrane region" description="Helical" evidence="1">
    <location>
        <begin position="36"/>
        <end position="57"/>
    </location>
</feature>